<feature type="compositionally biased region" description="Polar residues" evidence="3">
    <location>
        <begin position="780"/>
        <end position="789"/>
    </location>
</feature>
<keyword evidence="5" id="KW-1185">Reference proteome</keyword>
<feature type="region of interest" description="Disordered" evidence="3">
    <location>
        <begin position="1128"/>
        <end position="1148"/>
    </location>
</feature>
<feature type="compositionally biased region" description="Acidic residues" evidence="3">
    <location>
        <begin position="959"/>
        <end position="969"/>
    </location>
</feature>
<feature type="region of interest" description="Disordered" evidence="3">
    <location>
        <begin position="305"/>
        <end position="330"/>
    </location>
</feature>
<organism evidence="4 5">
    <name type="scientific">Austropuccinia psidii MF-1</name>
    <dbReference type="NCBI Taxonomy" id="1389203"/>
    <lineage>
        <taxon>Eukaryota</taxon>
        <taxon>Fungi</taxon>
        <taxon>Dikarya</taxon>
        <taxon>Basidiomycota</taxon>
        <taxon>Pucciniomycotina</taxon>
        <taxon>Pucciniomycetes</taxon>
        <taxon>Pucciniales</taxon>
        <taxon>Sphaerophragmiaceae</taxon>
        <taxon>Austropuccinia</taxon>
    </lineage>
</organism>
<dbReference type="Gene3D" id="3.80.10.10">
    <property type="entry name" value="Ribonuclease Inhibitor"/>
    <property type="match status" value="1"/>
</dbReference>
<evidence type="ECO:0000313" key="5">
    <source>
        <dbReference type="Proteomes" id="UP000765509"/>
    </source>
</evidence>
<dbReference type="InterPro" id="IPR001611">
    <property type="entry name" value="Leu-rich_rpt"/>
</dbReference>
<name>A0A9Q3BCP7_9BASI</name>
<evidence type="ECO:0000313" key="4">
    <source>
        <dbReference type="EMBL" id="MBW0462828.1"/>
    </source>
</evidence>
<feature type="region of interest" description="Disordered" evidence="3">
    <location>
        <begin position="583"/>
        <end position="612"/>
    </location>
</feature>
<dbReference type="GO" id="GO:1902412">
    <property type="term" value="P:regulation of mitotic cytokinesis"/>
    <property type="evidence" value="ECO:0007669"/>
    <property type="project" value="TreeGrafter"/>
</dbReference>
<dbReference type="GO" id="GO:0031028">
    <property type="term" value="P:septation initiation signaling"/>
    <property type="evidence" value="ECO:0007669"/>
    <property type="project" value="TreeGrafter"/>
</dbReference>
<feature type="compositionally biased region" description="Acidic residues" evidence="3">
    <location>
        <begin position="699"/>
        <end position="713"/>
    </location>
</feature>
<dbReference type="EMBL" id="AVOT02000429">
    <property type="protein sequence ID" value="MBW0462828.1"/>
    <property type="molecule type" value="Genomic_DNA"/>
</dbReference>
<dbReference type="PANTHER" id="PTHR47566:SF1">
    <property type="entry name" value="PROTEIN NUD1"/>
    <property type="match status" value="1"/>
</dbReference>
<feature type="compositionally biased region" description="Polar residues" evidence="3">
    <location>
        <begin position="179"/>
        <end position="206"/>
    </location>
</feature>
<feature type="compositionally biased region" description="Basic and acidic residues" evidence="3">
    <location>
        <begin position="714"/>
        <end position="727"/>
    </location>
</feature>
<dbReference type="GO" id="GO:0061499">
    <property type="term" value="C:outer plaque of mitotic spindle pole body"/>
    <property type="evidence" value="ECO:0007669"/>
    <property type="project" value="TreeGrafter"/>
</dbReference>
<evidence type="ECO:0000256" key="3">
    <source>
        <dbReference type="SAM" id="MobiDB-lite"/>
    </source>
</evidence>
<feature type="region of interest" description="Disordered" evidence="3">
    <location>
        <begin position="1061"/>
        <end position="1082"/>
    </location>
</feature>
<feature type="compositionally biased region" description="Basic and acidic residues" evidence="3">
    <location>
        <begin position="990"/>
        <end position="1002"/>
    </location>
</feature>
<keyword evidence="2" id="KW-0677">Repeat</keyword>
<feature type="compositionally biased region" description="Low complexity" evidence="3">
    <location>
        <begin position="1138"/>
        <end position="1148"/>
    </location>
</feature>
<proteinExistence type="predicted"/>
<feature type="compositionally biased region" description="Polar residues" evidence="3">
    <location>
        <begin position="1061"/>
        <end position="1078"/>
    </location>
</feature>
<reference evidence="4" key="1">
    <citation type="submission" date="2021-03" db="EMBL/GenBank/DDBJ databases">
        <title>Draft genome sequence of rust myrtle Austropuccinia psidii MF-1, a brazilian biotype.</title>
        <authorList>
            <person name="Quecine M.C."/>
            <person name="Pachon D.M.R."/>
            <person name="Bonatelli M.L."/>
            <person name="Correr F.H."/>
            <person name="Franceschini L.M."/>
            <person name="Leite T.F."/>
            <person name="Margarido G.R.A."/>
            <person name="Almeida C.A."/>
            <person name="Ferrarezi J.A."/>
            <person name="Labate C.A."/>
        </authorList>
    </citation>
    <scope>NUCLEOTIDE SEQUENCE</scope>
    <source>
        <strain evidence="4">MF-1</strain>
    </source>
</reference>
<dbReference type="GO" id="GO:0035591">
    <property type="term" value="F:signaling adaptor activity"/>
    <property type="evidence" value="ECO:0007669"/>
    <property type="project" value="TreeGrafter"/>
</dbReference>
<evidence type="ECO:0008006" key="6">
    <source>
        <dbReference type="Google" id="ProtNLM"/>
    </source>
</evidence>
<feature type="compositionally biased region" description="Low complexity" evidence="3">
    <location>
        <begin position="44"/>
        <end position="57"/>
    </location>
</feature>
<feature type="compositionally biased region" description="Low complexity" evidence="3">
    <location>
        <begin position="305"/>
        <end position="319"/>
    </location>
</feature>
<feature type="region of interest" description="Disordered" evidence="3">
    <location>
        <begin position="699"/>
        <end position="814"/>
    </location>
</feature>
<comment type="caution">
    <text evidence="4">The sequence shown here is derived from an EMBL/GenBank/DDBJ whole genome shotgun (WGS) entry which is preliminary data.</text>
</comment>
<feature type="compositionally biased region" description="Low complexity" evidence="3">
    <location>
        <begin position="67"/>
        <end position="78"/>
    </location>
</feature>
<dbReference type="InterPro" id="IPR032675">
    <property type="entry name" value="LRR_dom_sf"/>
</dbReference>
<dbReference type="OrthoDB" id="7451790at2759"/>
<dbReference type="InterPro" id="IPR003591">
    <property type="entry name" value="Leu-rich_rpt_typical-subtyp"/>
</dbReference>
<dbReference type="SMART" id="SM00369">
    <property type="entry name" value="LRR_TYP"/>
    <property type="match status" value="7"/>
</dbReference>
<feature type="compositionally biased region" description="Basic and acidic residues" evidence="3">
    <location>
        <begin position="596"/>
        <end position="612"/>
    </location>
</feature>
<evidence type="ECO:0000256" key="1">
    <source>
        <dbReference type="ARBA" id="ARBA00022614"/>
    </source>
</evidence>
<dbReference type="InterPro" id="IPR052574">
    <property type="entry name" value="CDIRP"/>
</dbReference>
<dbReference type="SUPFAM" id="SSF52058">
    <property type="entry name" value="L domain-like"/>
    <property type="match status" value="1"/>
</dbReference>
<feature type="region of interest" description="Disordered" evidence="3">
    <location>
        <begin position="948"/>
        <end position="1046"/>
    </location>
</feature>
<dbReference type="SMART" id="SM00365">
    <property type="entry name" value="LRR_SD22"/>
    <property type="match status" value="5"/>
</dbReference>
<feature type="compositionally biased region" description="Polar residues" evidence="3">
    <location>
        <begin position="1031"/>
        <end position="1040"/>
    </location>
</feature>
<feature type="compositionally biased region" description="Low complexity" evidence="3">
    <location>
        <begin position="207"/>
        <end position="219"/>
    </location>
</feature>
<feature type="compositionally biased region" description="Low complexity" evidence="3">
    <location>
        <begin position="796"/>
        <end position="813"/>
    </location>
</feature>
<dbReference type="PROSITE" id="PS51450">
    <property type="entry name" value="LRR"/>
    <property type="match status" value="5"/>
</dbReference>
<feature type="region of interest" description="Disordered" evidence="3">
    <location>
        <begin position="140"/>
        <end position="224"/>
    </location>
</feature>
<feature type="region of interest" description="Disordered" evidence="3">
    <location>
        <begin position="1"/>
        <end position="112"/>
    </location>
</feature>
<keyword evidence="1" id="KW-0433">Leucine-rich repeat</keyword>
<feature type="compositionally biased region" description="Low complexity" evidence="3">
    <location>
        <begin position="141"/>
        <end position="178"/>
    </location>
</feature>
<feature type="compositionally biased region" description="Basic and acidic residues" evidence="3">
    <location>
        <begin position="1"/>
        <end position="10"/>
    </location>
</feature>
<dbReference type="PANTHER" id="PTHR47566">
    <property type="match status" value="1"/>
</dbReference>
<feature type="compositionally biased region" description="Low complexity" evidence="3">
    <location>
        <begin position="25"/>
        <end position="36"/>
    </location>
</feature>
<feature type="compositionally biased region" description="Low complexity" evidence="3">
    <location>
        <begin position="765"/>
        <end position="779"/>
    </location>
</feature>
<accession>A0A9Q3BCP7</accession>
<evidence type="ECO:0000256" key="2">
    <source>
        <dbReference type="ARBA" id="ARBA00022737"/>
    </source>
</evidence>
<feature type="compositionally biased region" description="Basic and acidic residues" evidence="3">
    <location>
        <begin position="970"/>
        <end position="983"/>
    </location>
</feature>
<sequence>MDQEDKEKLRKPVWQTDELSQEWLIQSSGSSSSISKSKSKIKNLKSSSSSSSSTKSKQSQEKSNPENNSLINSIQSSNHQDQDQSIILNNKNNRSLNDSKNNNDNDNDQTPNWLKFAIDGMINDLFLKQQKPNSLEKIFKLSPSSPLNNNNSTKNLQNEQNSNQSDSINQISSSPFSNHQFNFSINDSKPSLSSTSQNENSFTRTTSSSDQSNQSLSSHHSLEDNSNQDQLILMDYHPHLERLKFVRDSRLNEILEETEPSTSIGSLKNIKNSSNSINLNSNLSFHLQNQNFDQSLHSNHSIQNLNSNQSIHNSSNSLSDQIQSNQENSDKSQTIFKFTYDSFARKHLSQLAHEIDGLSSNFTSQITNNHNPLKIKSILGSPDEVLTHQTSSTPSLGLAHSTPPSTILFPTTNEKRVFYAGRTPFRPITKFSERLKEEKSWRDSFVEPSYYAIDSLSHPRKSKYQRFQSDLSKSETSIQSKLLANSDFEELDSVSRRSTKRIKLFQSLSHDPSSNRKLKDSVLLATERNSRRHQNTLHAHPMVIFKKSIPLPPQHSPHTGNHSPELLVRDRLAEARELMDRIRAKSSTGQNLDPIEPPHDQNTHSHSPDHNLKRSIKHNQVDLYCLHENGQEIVNHRAISPRQEDMKNQTSVQVPLIECEEVLNHDSLARSQKSLESHSINHLPPKFIWNLNIGEENEDDRELLEEGEGEEKEADSKPIETRGVSKEDDSEELETNQVEFEGIVKNDSVQQLPKTPSSSVKRRLASSAAASLRQALSDATGRTQNTKTISTRRHGSTGTSGTCSLTSTTSSRRPFATQPIGKELASTQIQDSCPRLISSSRISSASTAVSVTTSVSSTTPAVTTTTNLNSTNSNPTRLTWDNDWKRTHHPKLGLMTIAPRDVEELLQNARVGKMIFDSTSGKWVKARSQSETCGLVGKTEEDERKKMFGGYDGSLKEESEAESSEEEDVFKDIESLNSKRESDSSSLTREINEQPKKEKRSIEGQAVVEVDEDEDDQISSKTKSEGPQALISMTPTNKPGNNFRPKSALKTTEAINWGINSLEEQSNTSSKPSRSVSFQDGRKNGKIVGLLEEENPMRGYSEIKKNAEVEGECNESVGSIGGRLLLTSSTKRVRRKSSSNSSSSNHSSTIAVSLIGRDNSDLTTPDFTPAIADKSIQVIKDCRHDNSSHHPHHHQDEATLTIHSECSFGVNYSKLVKLITDLEPYEPFWNGMKVIDLSGKKLESVVRLNEILPSLDQIDLHSNQINHLTGLPKSLRMLVMYDNQINDLSSFGELRGLERLDLSRNFLTSLQQIMNLKHLRELKVEDNLIKDLNGLRDLDNLTKVSLKGNQIRKINFNLMNWPRVEVLNLDRNQICELNGMKSLKSLYNLNLDRNRLCSFKIDGLMPNLRVLRISENRLERIDVSNLVNLRTLYIDNNDLMEILGAERLRKLENLSARDQRGGELSLPMRQVRDVKRIYLGGNPLPTAFPTYQFYNLLYLELAMCQCQSLPADLSSLIPNVRTLNLNYNFLKDLRPLANLKRLQKLTVVGSRVKTVDRNLLNVLESLPELELLDLRQNPVCAPFYPPVLLHSTSPTISDHPNTTTNPTTAVHLNQYQIVSSDQKGKEDWQLIDDRFRKSLPNQFYLRRMTYRALILRSCGLSHQDSKSDSTSHPHQIVNKQLKWLDGLKVDEIERKKLEKFMRGLSKKLEKGLKNDDTKAKKKYDVGNEDEIDQVINPSGFHDPIHSLLKDTIKKINPSSSSYLNSPISTDLLEHRSRY</sequence>
<dbReference type="Proteomes" id="UP000765509">
    <property type="component" value="Unassembled WGS sequence"/>
</dbReference>
<gene>
    <name evidence="4" type="ORF">O181_002543</name>
</gene>
<feature type="compositionally biased region" description="Polar residues" evidence="3">
    <location>
        <begin position="320"/>
        <end position="330"/>
    </location>
</feature>
<feature type="compositionally biased region" description="Low complexity" evidence="3">
    <location>
        <begin position="88"/>
        <end position="104"/>
    </location>
</feature>
<protein>
    <recommendedName>
        <fullName evidence="6">Septation initiation network scaffold protein cdc11</fullName>
    </recommendedName>
</protein>
<feature type="compositionally biased region" description="Polar residues" evidence="3">
    <location>
        <begin position="747"/>
        <end position="756"/>
    </location>
</feature>